<organism evidence="5 6">
    <name type="scientific">Oncorhynchus tshawytscha</name>
    <name type="common">Chinook salmon</name>
    <name type="synonym">Salmo tshawytscha</name>
    <dbReference type="NCBI Taxonomy" id="74940"/>
    <lineage>
        <taxon>Eukaryota</taxon>
        <taxon>Metazoa</taxon>
        <taxon>Chordata</taxon>
        <taxon>Craniata</taxon>
        <taxon>Vertebrata</taxon>
        <taxon>Euteleostomi</taxon>
        <taxon>Actinopterygii</taxon>
        <taxon>Neopterygii</taxon>
        <taxon>Teleostei</taxon>
        <taxon>Protacanthopterygii</taxon>
        <taxon>Salmoniformes</taxon>
        <taxon>Salmonidae</taxon>
        <taxon>Salmoninae</taxon>
        <taxon>Oncorhynchus</taxon>
    </lineage>
</organism>
<proteinExistence type="predicted"/>
<dbReference type="InterPro" id="IPR011993">
    <property type="entry name" value="PH-like_dom_sf"/>
</dbReference>
<dbReference type="SMART" id="SM00233">
    <property type="entry name" value="PH"/>
    <property type="match status" value="1"/>
</dbReference>
<dbReference type="Pfam" id="PF00169">
    <property type="entry name" value="PH"/>
    <property type="match status" value="1"/>
</dbReference>
<feature type="compositionally biased region" description="Polar residues" evidence="2">
    <location>
        <begin position="828"/>
        <end position="840"/>
    </location>
</feature>
<dbReference type="InterPro" id="IPR008936">
    <property type="entry name" value="Rho_GTPase_activation_prot"/>
</dbReference>
<evidence type="ECO:0000256" key="1">
    <source>
        <dbReference type="ARBA" id="ARBA00022468"/>
    </source>
</evidence>
<dbReference type="Ensembl" id="ENSOTST00005174589.1">
    <property type="protein sequence ID" value="ENSOTSP00005151909.1"/>
    <property type="gene ID" value="ENSOTSG00005008554.2"/>
</dbReference>
<dbReference type="SUPFAM" id="SSF48350">
    <property type="entry name" value="GTPase activation domain, GAP"/>
    <property type="match status" value="1"/>
</dbReference>
<dbReference type="Gene3D" id="1.10.555.10">
    <property type="entry name" value="Rho GTPase activation protein"/>
    <property type="match status" value="2"/>
</dbReference>
<dbReference type="PANTHER" id="PTHR15228">
    <property type="entry name" value="SPERMATHECAL PHYSIOLOGY VARIANT"/>
    <property type="match status" value="1"/>
</dbReference>
<dbReference type="InterPro" id="IPR000198">
    <property type="entry name" value="RhoGAP_dom"/>
</dbReference>
<feature type="region of interest" description="Disordered" evidence="2">
    <location>
        <begin position="605"/>
        <end position="742"/>
    </location>
</feature>
<feature type="region of interest" description="Disordered" evidence="2">
    <location>
        <begin position="828"/>
        <end position="849"/>
    </location>
</feature>
<dbReference type="GO" id="GO:0007165">
    <property type="term" value="P:signal transduction"/>
    <property type="evidence" value="ECO:0007669"/>
    <property type="project" value="InterPro"/>
</dbReference>
<dbReference type="AlphaFoldDB" id="A0AAZ3SFP3"/>
<dbReference type="SUPFAM" id="SSF50729">
    <property type="entry name" value="PH domain-like"/>
    <property type="match status" value="1"/>
</dbReference>
<feature type="domain" description="PH" evidence="3">
    <location>
        <begin position="21"/>
        <end position="127"/>
    </location>
</feature>
<dbReference type="GO" id="GO:0005925">
    <property type="term" value="C:focal adhesion"/>
    <property type="evidence" value="ECO:0007669"/>
    <property type="project" value="TreeGrafter"/>
</dbReference>
<dbReference type="Gene3D" id="2.30.29.30">
    <property type="entry name" value="Pleckstrin-homology domain (PH domain)/Phosphotyrosine-binding domain (PTB)"/>
    <property type="match status" value="1"/>
</dbReference>
<dbReference type="PROSITE" id="PS50003">
    <property type="entry name" value="PH_DOMAIN"/>
    <property type="match status" value="1"/>
</dbReference>
<dbReference type="GO" id="GO:0035021">
    <property type="term" value="P:negative regulation of Rac protein signal transduction"/>
    <property type="evidence" value="ECO:0007669"/>
    <property type="project" value="TreeGrafter"/>
</dbReference>
<dbReference type="Proteomes" id="UP000694402">
    <property type="component" value="Unassembled WGS sequence"/>
</dbReference>
<dbReference type="PANTHER" id="PTHR15228:SF19">
    <property type="entry name" value="RHO GTPASE-ACTIVATING PROTEIN 24"/>
    <property type="match status" value="1"/>
</dbReference>
<evidence type="ECO:0000256" key="2">
    <source>
        <dbReference type="SAM" id="MobiDB-lite"/>
    </source>
</evidence>
<evidence type="ECO:0000313" key="5">
    <source>
        <dbReference type="Ensembl" id="ENSOTSP00005151909.1"/>
    </source>
</evidence>
<feature type="domain" description="Rho-GAP" evidence="4">
    <location>
        <begin position="385"/>
        <end position="574"/>
    </location>
</feature>
<dbReference type="SMART" id="SM00324">
    <property type="entry name" value="RhoGAP"/>
    <property type="match status" value="1"/>
</dbReference>
<dbReference type="GO" id="GO:0005096">
    <property type="term" value="F:GTPase activator activity"/>
    <property type="evidence" value="ECO:0007669"/>
    <property type="project" value="UniProtKB-KW"/>
</dbReference>
<name>A0AAZ3SFP3_ONCTS</name>
<dbReference type="InterPro" id="IPR001849">
    <property type="entry name" value="PH_domain"/>
</dbReference>
<keyword evidence="6" id="KW-1185">Reference proteome</keyword>
<dbReference type="InterPro" id="IPR051025">
    <property type="entry name" value="RhoGAP"/>
</dbReference>
<dbReference type="PROSITE" id="PS50238">
    <property type="entry name" value="RHOGAP"/>
    <property type="match status" value="1"/>
</dbReference>
<dbReference type="Pfam" id="PF00620">
    <property type="entry name" value="RhoGAP"/>
    <property type="match status" value="2"/>
</dbReference>
<dbReference type="GeneTree" id="ENSGT00950000183015"/>
<feature type="compositionally biased region" description="Low complexity" evidence="2">
    <location>
        <begin position="868"/>
        <end position="879"/>
    </location>
</feature>
<evidence type="ECO:0000259" key="4">
    <source>
        <dbReference type="PROSITE" id="PS50238"/>
    </source>
</evidence>
<reference evidence="5" key="3">
    <citation type="submission" date="2025-09" db="UniProtKB">
        <authorList>
            <consortium name="Ensembl"/>
        </authorList>
    </citation>
    <scope>IDENTIFICATION</scope>
</reference>
<dbReference type="GO" id="GO:0035313">
    <property type="term" value="P:wound healing, spreading of epidermal cells"/>
    <property type="evidence" value="ECO:0007669"/>
    <property type="project" value="TreeGrafter"/>
</dbReference>
<protein>
    <submittedName>
        <fullName evidence="5">Rho GTPase activating protein 24</fullName>
    </submittedName>
</protein>
<feature type="compositionally biased region" description="Polar residues" evidence="2">
    <location>
        <begin position="639"/>
        <end position="652"/>
    </location>
</feature>
<evidence type="ECO:0000313" key="6">
    <source>
        <dbReference type="Proteomes" id="UP000694402"/>
    </source>
</evidence>
<reference evidence="5" key="2">
    <citation type="submission" date="2025-08" db="UniProtKB">
        <authorList>
            <consortium name="Ensembl"/>
        </authorList>
    </citation>
    <scope>IDENTIFICATION</scope>
</reference>
<feature type="region of interest" description="Disordered" evidence="2">
    <location>
        <begin position="1012"/>
        <end position="1033"/>
    </location>
</feature>
<sequence>MEEQAVSNSSPQHGRGLGRQNVIRCGWLRKQGGFVKTWHTRWFVLRGEQLHYYKDEEETKALGTILLPGNRVTEHPSNGDEGGKFLFEVSAGGDRERMTANHETYLLMASTQNDMEDWVKTIRRVIWAPFGGGIFGQKLEETVRYERRYGSRQAPMLVEQCVGFIRKWGLREEGLFRLPGQANLVKELQDAFDCGEKPSFDWCFILLSLPLSSTSLPSSHSPLSSLSASISVPPSPSPLSLPPSLSLPHPLLSLSASIFGSLFLSLFHPLTFSSLIPLSSLSLSSPLSPFSLSSLSLLSLCSFALIPLSSLSLILSSLSLLSLLFLSSLSAPLLSPSLLSLSPSPSSLSLLSLLFLSSLSAPLFSPSLLSLSPSLLSLSPSPSSLSLSLFSFSPLSLLLCSLTLSSPSLSSPLSPFSLFSFSPLSLLSLCSFALSLSPSPSSLCSNTDVHTVASLLKLYLRELPEPVIPFSKFDDFLSCTKMLCKDEESGMKELKRQVECLPPVNYNLLQYICRFLDEVQSYSGVNKMSVQNLATVFGPNILRPKIEDPVAIMEGTVLVQQLMSVLIGRHDVLFPRDEDSPKTLELVNNNNEVQKRLTQIVPTVQTTEQNNNTQIPQQRVKQCSWETPDSPHRQPPVTLDNNGSGSPRSASPLNGHVTGRFDLARSPPLTVKKNPAVSKGSGVVTNGSFSCSPSGDAANQEKSQTLPGNTGGISGLQARRTLKGSGTKMGTSGVPNGGVRMGVSSTDVVNGTLNGRNGLWVPNGYPVTLRDSKSRDCGEQTAAQNRLSTYDNVQQQQQQQQQQQLQNQQQPCLSSSCEDKQSVDSATWSTSSCEISLPDNSTSCRSSTTTCPEQDFYGGLGHYQDPLLLLDGPRGLSSLDEQPQPGGDVEGERRNCAGGSGGRGSGATSSSDNSETFPVNKGPSSHSALHSLVASLKQEMQKQKTEYEARITSLEHSNLELETEMGTLHEELNQEKKKVTMVEIKFRNAERAKDDAEKRNEMLQKEMEQFFSTFGDLTDDPRRPDRANTIWIQ</sequence>
<dbReference type="FunFam" id="2.30.29.30:FF:000286">
    <property type="entry name" value="PH-protein kinase domain containing protein"/>
    <property type="match status" value="1"/>
</dbReference>
<reference evidence="6" key="1">
    <citation type="journal article" date="2018" name="PLoS ONE">
        <title>Chinook salmon (Oncorhynchus tshawytscha) genome and transcriptome.</title>
        <authorList>
            <person name="Christensen K.A."/>
            <person name="Leong J.S."/>
            <person name="Sakhrani D."/>
            <person name="Biagi C.A."/>
            <person name="Minkley D.R."/>
            <person name="Withler R.E."/>
            <person name="Rondeau E.B."/>
            <person name="Koop B.F."/>
            <person name="Devlin R.H."/>
        </authorList>
    </citation>
    <scope>NUCLEOTIDE SEQUENCE [LARGE SCALE GENOMIC DNA]</scope>
</reference>
<feature type="compositionally biased region" description="Polar residues" evidence="2">
    <location>
        <begin position="683"/>
        <end position="693"/>
    </location>
</feature>
<feature type="compositionally biased region" description="Low complexity" evidence="2">
    <location>
        <begin position="605"/>
        <end position="618"/>
    </location>
</feature>
<feature type="region of interest" description="Disordered" evidence="2">
    <location>
        <begin position="868"/>
        <end position="926"/>
    </location>
</feature>
<dbReference type="GO" id="GO:1900028">
    <property type="term" value="P:negative regulation of ruffle assembly"/>
    <property type="evidence" value="ECO:0007669"/>
    <property type="project" value="TreeGrafter"/>
</dbReference>
<gene>
    <name evidence="5" type="primary">arhgap24</name>
</gene>
<accession>A0AAZ3SFP3</accession>
<keyword evidence="1" id="KW-0343">GTPase activation</keyword>
<evidence type="ECO:0000259" key="3">
    <source>
        <dbReference type="PROSITE" id="PS50003"/>
    </source>
</evidence>